<sequence>MSKSATHWSRSRDTSPARWITARNIVKDNLLHYQQLPLPLSLSASIHFANLPADSWVRKGKIFCSGGKELCKCIKQGNKYSLSYYGIAFFCDFFELLYILKNSFDSRIKVSSDVCLSAENIVVAGSVIPYVKTVKYLGVVIDNTLSWEHQVTKMCIQAMSSLAQLKISNEVFNRQLRIKLVTTIIFPIFDYCCAAFTNMSKKLQMRLQRKMNSCVRFIFKLSRYEHVTPYYKQLSWLKLSTRRDYFIACLFFKEIRLNYRQLFGSKLQFLEVAMRRGDIRQDYLKLPMSASNIYDKSFLIQGIRVWNSLPAGLTTVDNLTEFQNRLFVFLLDKDV</sequence>
<dbReference type="OrthoDB" id="7693421at2759"/>
<evidence type="ECO:0000256" key="1">
    <source>
        <dbReference type="SAM" id="Phobius"/>
    </source>
</evidence>
<name>A0A8J2H7E4_COTCN</name>
<keyword evidence="3" id="KW-1185">Reference proteome</keyword>
<comment type="caution">
    <text evidence="2">The sequence shown here is derived from an EMBL/GenBank/DDBJ whole genome shotgun (WGS) entry which is preliminary data.</text>
</comment>
<organism evidence="2 3">
    <name type="scientific">Cotesia congregata</name>
    <name type="common">Parasitoid wasp</name>
    <name type="synonym">Apanteles congregatus</name>
    <dbReference type="NCBI Taxonomy" id="51543"/>
    <lineage>
        <taxon>Eukaryota</taxon>
        <taxon>Metazoa</taxon>
        <taxon>Ecdysozoa</taxon>
        <taxon>Arthropoda</taxon>
        <taxon>Hexapoda</taxon>
        <taxon>Insecta</taxon>
        <taxon>Pterygota</taxon>
        <taxon>Neoptera</taxon>
        <taxon>Endopterygota</taxon>
        <taxon>Hymenoptera</taxon>
        <taxon>Apocrita</taxon>
        <taxon>Ichneumonoidea</taxon>
        <taxon>Braconidae</taxon>
        <taxon>Microgastrinae</taxon>
        <taxon>Cotesia</taxon>
    </lineage>
</organism>
<protein>
    <submittedName>
        <fullName evidence="2">Uncharacterized protein</fullName>
    </submittedName>
</protein>
<reference evidence="2" key="1">
    <citation type="submission" date="2021-04" db="EMBL/GenBank/DDBJ databases">
        <authorList>
            <person name="Chebbi M.A.C M."/>
        </authorList>
    </citation>
    <scope>NUCLEOTIDE SEQUENCE</scope>
</reference>
<dbReference type="AlphaFoldDB" id="A0A8J2H7E4"/>
<accession>A0A8J2H7E4</accession>
<proteinExistence type="predicted"/>
<gene>
    <name evidence="2" type="ORF">HICCMSTLAB_LOCUS3456</name>
</gene>
<feature type="transmembrane region" description="Helical" evidence="1">
    <location>
        <begin position="82"/>
        <end position="100"/>
    </location>
</feature>
<dbReference type="Proteomes" id="UP000786811">
    <property type="component" value="Unassembled WGS sequence"/>
</dbReference>
<keyword evidence="1" id="KW-1133">Transmembrane helix</keyword>
<evidence type="ECO:0000313" key="2">
    <source>
        <dbReference type="EMBL" id="CAG5082095.1"/>
    </source>
</evidence>
<dbReference type="EMBL" id="CAJNRD030001118">
    <property type="protein sequence ID" value="CAG5082095.1"/>
    <property type="molecule type" value="Genomic_DNA"/>
</dbReference>
<keyword evidence="1" id="KW-0812">Transmembrane</keyword>
<keyword evidence="1" id="KW-0472">Membrane</keyword>
<evidence type="ECO:0000313" key="3">
    <source>
        <dbReference type="Proteomes" id="UP000786811"/>
    </source>
</evidence>